<dbReference type="STRING" id="1192034.CAP_8481"/>
<gene>
    <name evidence="1" type="ORF">CAP_8481</name>
</gene>
<name>A0A017SW65_9BACT</name>
<keyword evidence="2" id="KW-1185">Reference proteome</keyword>
<evidence type="ECO:0000313" key="1">
    <source>
        <dbReference type="EMBL" id="EYF01228.1"/>
    </source>
</evidence>
<protein>
    <submittedName>
        <fullName evidence="1">Uncharacterized protein</fullName>
    </submittedName>
</protein>
<proteinExistence type="predicted"/>
<sequence>MAITTPGLAITTPGLAITTPGLAITAVHLARAARVPIDTARGQVVRRCAGACHWR</sequence>
<accession>A0A017SW65</accession>
<organism evidence="1 2">
    <name type="scientific">Chondromyces apiculatus DSM 436</name>
    <dbReference type="NCBI Taxonomy" id="1192034"/>
    <lineage>
        <taxon>Bacteria</taxon>
        <taxon>Pseudomonadati</taxon>
        <taxon>Myxococcota</taxon>
        <taxon>Polyangia</taxon>
        <taxon>Polyangiales</taxon>
        <taxon>Polyangiaceae</taxon>
        <taxon>Chondromyces</taxon>
    </lineage>
</organism>
<dbReference type="Proteomes" id="UP000019678">
    <property type="component" value="Unassembled WGS sequence"/>
</dbReference>
<comment type="caution">
    <text evidence="1">The sequence shown here is derived from an EMBL/GenBank/DDBJ whole genome shotgun (WGS) entry which is preliminary data.</text>
</comment>
<reference evidence="1 2" key="1">
    <citation type="submission" date="2013-05" db="EMBL/GenBank/DDBJ databases">
        <title>Genome assembly of Chondromyces apiculatus DSM 436.</title>
        <authorList>
            <person name="Sharma G."/>
            <person name="Khatri I."/>
            <person name="Kaur C."/>
            <person name="Mayilraj S."/>
            <person name="Subramanian S."/>
        </authorList>
    </citation>
    <scope>NUCLEOTIDE SEQUENCE [LARGE SCALE GENOMIC DNA]</scope>
    <source>
        <strain evidence="1 2">DSM 436</strain>
    </source>
</reference>
<evidence type="ECO:0000313" key="2">
    <source>
        <dbReference type="Proteomes" id="UP000019678"/>
    </source>
</evidence>
<dbReference type="EMBL" id="ASRX01000085">
    <property type="protein sequence ID" value="EYF01228.1"/>
    <property type="molecule type" value="Genomic_DNA"/>
</dbReference>
<dbReference type="AlphaFoldDB" id="A0A017SW65"/>